<dbReference type="Gene3D" id="1.20.1720.10">
    <property type="entry name" value="Multidrug resistance protein D"/>
    <property type="match status" value="1"/>
</dbReference>
<evidence type="ECO:0000256" key="3">
    <source>
        <dbReference type="ARBA" id="ARBA00022475"/>
    </source>
</evidence>
<evidence type="ECO:0000256" key="4">
    <source>
        <dbReference type="ARBA" id="ARBA00022692"/>
    </source>
</evidence>
<evidence type="ECO:0000256" key="1">
    <source>
        <dbReference type="ARBA" id="ARBA00004651"/>
    </source>
</evidence>
<dbReference type="GO" id="GO:0005886">
    <property type="term" value="C:plasma membrane"/>
    <property type="evidence" value="ECO:0007669"/>
    <property type="project" value="UniProtKB-SubCell"/>
</dbReference>
<evidence type="ECO:0000313" key="10">
    <source>
        <dbReference type="Proteomes" id="UP000708298"/>
    </source>
</evidence>
<reference evidence="9" key="1">
    <citation type="journal article" date="2021" name="Microorganisms">
        <title>Acidisoma silvae sp. nov. and Acidisomacellulosilytica sp. nov., Two Acidophilic Bacteria Isolated from Decaying Wood, Hydrolyzing Cellulose and Producing Poly-3-hydroxybutyrate.</title>
        <authorList>
            <person name="Mieszkin S."/>
            <person name="Pouder E."/>
            <person name="Uroz S."/>
            <person name="Simon-Colin C."/>
            <person name="Alain K."/>
        </authorList>
    </citation>
    <scope>NUCLEOTIDE SEQUENCE</scope>
    <source>
        <strain evidence="9">HW T2.11</strain>
    </source>
</reference>
<dbReference type="PANTHER" id="PTHR42718">
    <property type="entry name" value="MAJOR FACILITATOR SUPERFAMILY MULTIDRUG TRANSPORTER MFSC"/>
    <property type="match status" value="1"/>
</dbReference>
<sequence>MRKPDIALLTALLVAGSGFMELLDTTVITTAIPRMAQSFGVHPVDLNLGVTAYMIMLAAGIPLSGWAAERFGARTVFASAILLFTVASALCGLSNGLWEFFGARILQGLGGAMMVPVGRLVVLRVTPKSQLMQATALITWPALVAPILGPVVGGFLTTYASWRWIFFLNVPIGILGLAATLLIIRNTHSESTKRLDVPGAILSGLSAMAFVYGASLAGTASGNLGWSLGLMLLGVIGGWATVRHAKRVKAPLIEFTAFSIQTFRATLRGGSLVRMGINAAPFLLPLLFQLGFHRSPVEAGSLLLVLFVGNLAIKPLTTPMMRRFGFRRVLIVNGTILALTFLGFALLEARTPAWLLMPLLLISGMARSTEFTAMNTLAYADIPPERMGSANILFNLGQQVAFGIGVAVGAILLRLGHGILGGEQITVADFRFAFAGTFILCLLGLADFLALPPHAGANVSGHRAKGLAPRL</sequence>
<feature type="transmembrane region" description="Helical" evidence="7">
    <location>
        <begin position="272"/>
        <end position="293"/>
    </location>
</feature>
<accession>A0A964DYH2</accession>
<gene>
    <name evidence="9" type="ORF">ASILVAE211_07425</name>
</gene>
<name>A0A964DYH2_9PROT</name>
<feature type="transmembrane region" description="Helical" evidence="7">
    <location>
        <begin position="392"/>
        <end position="412"/>
    </location>
</feature>
<keyword evidence="4 7" id="KW-0812">Transmembrane</keyword>
<dbReference type="InterPro" id="IPR004638">
    <property type="entry name" value="EmrB-like"/>
</dbReference>
<comment type="subcellular location">
    <subcellularLocation>
        <location evidence="1">Cell membrane</location>
        <topology evidence="1">Multi-pass membrane protein</topology>
    </subcellularLocation>
</comment>
<dbReference type="InterPro" id="IPR020846">
    <property type="entry name" value="MFS_dom"/>
</dbReference>
<dbReference type="GO" id="GO:0022857">
    <property type="term" value="F:transmembrane transporter activity"/>
    <property type="evidence" value="ECO:0007669"/>
    <property type="project" value="InterPro"/>
</dbReference>
<dbReference type="Proteomes" id="UP000708298">
    <property type="component" value="Unassembled WGS sequence"/>
</dbReference>
<evidence type="ECO:0000256" key="2">
    <source>
        <dbReference type="ARBA" id="ARBA00022448"/>
    </source>
</evidence>
<dbReference type="NCBIfam" id="TIGR00711">
    <property type="entry name" value="efflux_EmrB"/>
    <property type="match status" value="1"/>
</dbReference>
<feature type="transmembrane region" description="Helical" evidence="7">
    <location>
        <begin position="224"/>
        <end position="242"/>
    </location>
</feature>
<keyword evidence="5 7" id="KW-1133">Transmembrane helix</keyword>
<feature type="transmembrane region" description="Helical" evidence="7">
    <location>
        <begin position="75"/>
        <end position="98"/>
    </location>
</feature>
<evidence type="ECO:0000256" key="7">
    <source>
        <dbReference type="SAM" id="Phobius"/>
    </source>
</evidence>
<dbReference type="EMBL" id="JAESVB010000002">
    <property type="protein sequence ID" value="MCB8875009.1"/>
    <property type="molecule type" value="Genomic_DNA"/>
</dbReference>
<feature type="transmembrane region" description="Helical" evidence="7">
    <location>
        <begin position="329"/>
        <end position="347"/>
    </location>
</feature>
<feature type="transmembrane region" description="Helical" evidence="7">
    <location>
        <begin position="46"/>
        <end position="68"/>
    </location>
</feature>
<evidence type="ECO:0000259" key="8">
    <source>
        <dbReference type="PROSITE" id="PS50850"/>
    </source>
</evidence>
<feature type="domain" description="Major facilitator superfamily (MFS) profile" evidence="8">
    <location>
        <begin position="10"/>
        <end position="456"/>
    </location>
</feature>
<dbReference type="InterPro" id="IPR011701">
    <property type="entry name" value="MFS"/>
</dbReference>
<dbReference type="SUPFAM" id="SSF103473">
    <property type="entry name" value="MFS general substrate transporter"/>
    <property type="match status" value="1"/>
</dbReference>
<dbReference type="PROSITE" id="PS50850">
    <property type="entry name" value="MFS"/>
    <property type="match status" value="1"/>
</dbReference>
<feature type="transmembrane region" description="Helical" evidence="7">
    <location>
        <begin position="299"/>
        <end position="317"/>
    </location>
</feature>
<dbReference type="Gene3D" id="1.20.1250.20">
    <property type="entry name" value="MFS general substrate transporter like domains"/>
    <property type="match status" value="1"/>
</dbReference>
<keyword evidence="6 7" id="KW-0472">Membrane</keyword>
<dbReference type="Pfam" id="PF07690">
    <property type="entry name" value="MFS_1"/>
    <property type="match status" value="1"/>
</dbReference>
<dbReference type="InterPro" id="IPR036259">
    <property type="entry name" value="MFS_trans_sf"/>
</dbReference>
<proteinExistence type="predicted"/>
<feature type="transmembrane region" description="Helical" evidence="7">
    <location>
        <begin position="432"/>
        <end position="451"/>
    </location>
</feature>
<keyword evidence="2" id="KW-0813">Transport</keyword>
<evidence type="ECO:0000313" key="9">
    <source>
        <dbReference type="EMBL" id="MCB8875009.1"/>
    </source>
</evidence>
<dbReference type="AlphaFoldDB" id="A0A964DYH2"/>
<organism evidence="9 10">
    <name type="scientific">Acidisoma silvae</name>
    <dbReference type="NCBI Taxonomy" id="2802396"/>
    <lineage>
        <taxon>Bacteria</taxon>
        <taxon>Pseudomonadati</taxon>
        <taxon>Pseudomonadota</taxon>
        <taxon>Alphaproteobacteria</taxon>
        <taxon>Acetobacterales</taxon>
        <taxon>Acidocellaceae</taxon>
        <taxon>Acidisoma</taxon>
    </lineage>
</organism>
<evidence type="ECO:0000256" key="5">
    <source>
        <dbReference type="ARBA" id="ARBA00022989"/>
    </source>
</evidence>
<comment type="caution">
    <text evidence="9">The sequence shown here is derived from an EMBL/GenBank/DDBJ whole genome shotgun (WGS) entry which is preliminary data.</text>
</comment>
<protein>
    <submittedName>
        <fullName evidence="9">DHA2 family efflux MFS transporter permease subunit</fullName>
    </submittedName>
</protein>
<keyword evidence="3" id="KW-1003">Cell membrane</keyword>
<evidence type="ECO:0000256" key="6">
    <source>
        <dbReference type="ARBA" id="ARBA00023136"/>
    </source>
</evidence>
<feature type="transmembrane region" description="Helical" evidence="7">
    <location>
        <begin position="195"/>
        <end position="218"/>
    </location>
</feature>
<feature type="transmembrane region" description="Helical" evidence="7">
    <location>
        <begin position="104"/>
        <end position="122"/>
    </location>
</feature>
<keyword evidence="10" id="KW-1185">Reference proteome</keyword>
<dbReference type="PANTHER" id="PTHR42718:SF46">
    <property type="entry name" value="BLR6921 PROTEIN"/>
    <property type="match status" value="1"/>
</dbReference>
<feature type="transmembrane region" description="Helical" evidence="7">
    <location>
        <begin position="134"/>
        <end position="156"/>
    </location>
</feature>
<dbReference type="RefSeq" id="WP_227320655.1">
    <property type="nucleotide sequence ID" value="NZ_JAESVB010000002.1"/>
</dbReference>
<reference evidence="9" key="2">
    <citation type="submission" date="2021-01" db="EMBL/GenBank/DDBJ databases">
        <authorList>
            <person name="Mieszkin S."/>
            <person name="Pouder E."/>
            <person name="Alain K."/>
        </authorList>
    </citation>
    <scope>NUCLEOTIDE SEQUENCE</scope>
    <source>
        <strain evidence="9">HW T2.11</strain>
    </source>
</reference>
<feature type="transmembrane region" description="Helical" evidence="7">
    <location>
        <begin position="162"/>
        <end position="183"/>
    </location>
</feature>